<sequence>MNQHRLLALPVLGESFLLQRDGKNILVDGGFSSSRLIRALQATNVDVNQLDIVVCTHADRDHAGGLKNLLGNSTVSVGEIWLPGEWGDSLRELLNDPKAVVDALVNEFREFEPPRLNDSPADSGDSDEVERQAYAIINSLREKRMKNYKHDVQFVEGEETGLSGLQWLQEIAGNTQQKDANLQDERHIQNRKAAENIFQNGINRIRYRQAKRRLDAIWAKIWIVAIHAAAIIRGIALQAIESNVRVRWFDFDRFVQNGYHPVGGVADLLTPLNAVEIPMPPTPASDLRYFVRLTPVNERSLAFLSTQAAGLCPTDIVFTGDSPLGYGVGYKMSFLARRTQRGLAIVTAPHHGSESNAVAYTHIRSCWQDLLWLRSGGTRKHPGATFKKIPTHLRACTHCPQKGKALDLAEVQLSDRLWPVLRVRSHYCDCEA</sequence>
<evidence type="ECO:0000259" key="1">
    <source>
        <dbReference type="Pfam" id="PF00753"/>
    </source>
</evidence>
<dbReference type="Pfam" id="PF00753">
    <property type="entry name" value="Lactamase_B"/>
    <property type="match status" value="1"/>
</dbReference>
<gene>
    <name evidence="2" type="ORF">SAMN05216526_0779</name>
</gene>
<proteinExistence type="predicted"/>
<dbReference type="PANTHER" id="PTHR30619:SF1">
    <property type="entry name" value="RECOMBINATION PROTEIN 2"/>
    <property type="match status" value="1"/>
</dbReference>
<reference evidence="2 3" key="1">
    <citation type="submission" date="2017-01" db="EMBL/GenBank/DDBJ databases">
        <authorList>
            <person name="Mah S.A."/>
            <person name="Swanson W.J."/>
            <person name="Moy G.W."/>
            <person name="Vacquier V.D."/>
        </authorList>
    </citation>
    <scope>NUCLEOTIDE SEQUENCE [LARGE SCALE GENOMIC DNA]</scope>
    <source>
        <strain evidence="2 3">M9</strain>
    </source>
</reference>
<dbReference type="Proteomes" id="UP000223759">
    <property type="component" value="Unassembled WGS sequence"/>
</dbReference>
<protein>
    <submittedName>
        <fullName evidence="2">Metallo-beta-lactamase superfamily protein</fullName>
    </submittedName>
</protein>
<dbReference type="STRING" id="233100.SAMN05216526_0779"/>
<dbReference type="EMBL" id="FTPK01000001">
    <property type="protein sequence ID" value="SIT67150.1"/>
    <property type="molecule type" value="Genomic_DNA"/>
</dbReference>
<dbReference type="Gene3D" id="3.60.15.10">
    <property type="entry name" value="Ribonuclease Z/Hydroxyacylglutathione hydrolase-like"/>
    <property type="match status" value="1"/>
</dbReference>
<dbReference type="InterPro" id="IPR052159">
    <property type="entry name" value="Competence_DNA_uptake"/>
</dbReference>
<dbReference type="InterPro" id="IPR036866">
    <property type="entry name" value="RibonucZ/Hydroxyglut_hydro"/>
</dbReference>
<dbReference type="InterPro" id="IPR001279">
    <property type="entry name" value="Metallo-B-lactamas"/>
</dbReference>
<evidence type="ECO:0000313" key="3">
    <source>
        <dbReference type="Proteomes" id="UP000223759"/>
    </source>
</evidence>
<organism evidence="2 3">
    <name type="scientific">Ectothiorhodosinus mongolicus</name>
    <dbReference type="NCBI Taxonomy" id="233100"/>
    <lineage>
        <taxon>Bacteria</taxon>
        <taxon>Pseudomonadati</taxon>
        <taxon>Pseudomonadota</taxon>
        <taxon>Gammaproteobacteria</taxon>
        <taxon>Chromatiales</taxon>
        <taxon>Ectothiorhodospiraceae</taxon>
        <taxon>Ectothiorhodosinus</taxon>
    </lineage>
</organism>
<keyword evidence="3" id="KW-1185">Reference proteome</keyword>
<feature type="domain" description="Metallo-beta-lactamase" evidence="1">
    <location>
        <begin position="14"/>
        <end position="133"/>
    </location>
</feature>
<name>A0A1R3VQX7_9GAMM</name>
<dbReference type="PANTHER" id="PTHR30619">
    <property type="entry name" value="DNA INTERNALIZATION/COMPETENCE PROTEIN COMEC/REC2"/>
    <property type="match status" value="1"/>
</dbReference>
<dbReference type="SUPFAM" id="SSF56281">
    <property type="entry name" value="Metallo-hydrolase/oxidoreductase"/>
    <property type="match status" value="1"/>
</dbReference>
<accession>A0A1R3VQX7</accession>
<evidence type="ECO:0000313" key="2">
    <source>
        <dbReference type="EMBL" id="SIT67150.1"/>
    </source>
</evidence>
<dbReference type="AlphaFoldDB" id="A0A1R3VQX7"/>